<evidence type="ECO:0000256" key="2">
    <source>
        <dbReference type="ARBA" id="ARBA00012438"/>
    </source>
</evidence>
<dbReference type="PRINTS" id="PR00344">
    <property type="entry name" value="BCTRLSENSOR"/>
</dbReference>
<dbReference type="SMART" id="SM00387">
    <property type="entry name" value="HATPase_c"/>
    <property type="match status" value="1"/>
</dbReference>
<evidence type="ECO:0000256" key="6">
    <source>
        <dbReference type="ARBA" id="ARBA00022840"/>
    </source>
</evidence>
<dbReference type="Pfam" id="PF13181">
    <property type="entry name" value="TPR_8"/>
    <property type="match status" value="1"/>
</dbReference>
<protein>
    <recommendedName>
        <fullName evidence="2">histidine kinase</fullName>
        <ecNumber evidence="2">2.7.13.3</ecNumber>
    </recommendedName>
</protein>
<feature type="domain" description="Histidine kinase" evidence="11">
    <location>
        <begin position="431"/>
        <end position="648"/>
    </location>
</feature>
<dbReference type="HOGENOM" id="CLU_000445_114_67_10"/>
<evidence type="ECO:0000313" key="12">
    <source>
        <dbReference type="EMBL" id="EAQ48979.1"/>
    </source>
</evidence>
<keyword evidence="6" id="KW-0067">ATP-binding</keyword>
<comment type="catalytic activity">
    <reaction evidence="1">
        <text>ATP + protein L-histidine = ADP + protein N-phospho-L-histidine.</text>
        <dbReference type="EC" id="2.7.13.3"/>
    </reaction>
</comment>
<dbReference type="STRING" id="398720.MED217_10532"/>
<dbReference type="GO" id="GO:0007234">
    <property type="term" value="P:osmosensory signaling via phosphorelay pathway"/>
    <property type="evidence" value="ECO:0007669"/>
    <property type="project" value="TreeGrafter"/>
</dbReference>
<dbReference type="Pfam" id="PF13424">
    <property type="entry name" value="TPR_12"/>
    <property type="match status" value="1"/>
</dbReference>
<dbReference type="InterPro" id="IPR003594">
    <property type="entry name" value="HATPase_dom"/>
</dbReference>
<evidence type="ECO:0000256" key="4">
    <source>
        <dbReference type="ARBA" id="ARBA00022741"/>
    </source>
</evidence>
<dbReference type="InterPro" id="IPR036097">
    <property type="entry name" value="HisK_dim/P_sf"/>
</dbReference>
<keyword evidence="10" id="KW-0472">Membrane</keyword>
<keyword evidence="4" id="KW-0547">Nucleotide-binding</keyword>
<keyword evidence="3" id="KW-0808">Transferase</keyword>
<dbReference type="SUPFAM" id="SSF47384">
    <property type="entry name" value="Homodimeric domain of signal transducing histidine kinase"/>
    <property type="match status" value="1"/>
</dbReference>
<evidence type="ECO:0000256" key="8">
    <source>
        <dbReference type="PROSITE-ProRule" id="PRU00339"/>
    </source>
</evidence>
<dbReference type="InterPro" id="IPR011990">
    <property type="entry name" value="TPR-like_helical_dom_sf"/>
</dbReference>
<evidence type="ECO:0000256" key="10">
    <source>
        <dbReference type="SAM" id="Phobius"/>
    </source>
</evidence>
<dbReference type="Gene3D" id="1.10.287.130">
    <property type="match status" value="1"/>
</dbReference>
<dbReference type="EMBL" id="AANC01000006">
    <property type="protein sequence ID" value="EAQ48979.1"/>
    <property type="molecule type" value="Genomic_DNA"/>
</dbReference>
<dbReference type="Gene3D" id="3.30.565.10">
    <property type="entry name" value="Histidine kinase-like ATPase, C-terminal domain"/>
    <property type="match status" value="1"/>
</dbReference>
<dbReference type="PROSITE" id="PS50005">
    <property type="entry name" value="TPR"/>
    <property type="match status" value="3"/>
</dbReference>
<keyword evidence="9" id="KW-0175">Coiled coil</keyword>
<evidence type="ECO:0000256" key="3">
    <source>
        <dbReference type="ARBA" id="ARBA00022679"/>
    </source>
</evidence>
<evidence type="ECO:0000259" key="11">
    <source>
        <dbReference type="PROSITE" id="PS50109"/>
    </source>
</evidence>
<dbReference type="SUPFAM" id="SSF48452">
    <property type="entry name" value="TPR-like"/>
    <property type="match status" value="2"/>
</dbReference>
<keyword evidence="8" id="KW-0802">TPR repeat</keyword>
<proteinExistence type="predicted"/>
<name>A3XN89_LEEBM</name>
<reference evidence="12 13" key="1">
    <citation type="journal article" date="2007" name="Nature">
        <title>Light stimulates growth of proteorhodopsin-containing marine Flavobacteria.</title>
        <authorList>
            <person name="Gomez-Consarnau L."/>
            <person name="Gonzalez J.M."/>
            <person name="Coll-Llado M."/>
            <person name="Gourdon P."/>
            <person name="Pascher T."/>
            <person name="Neutze R."/>
            <person name="Pedros-Alio C."/>
            <person name="Pinhassi J."/>
        </authorList>
    </citation>
    <scope>NUCLEOTIDE SEQUENCE [LARGE SCALE GENOMIC DNA]</scope>
    <source>
        <strain evidence="12 13">MED217</strain>
    </source>
</reference>
<dbReference type="Proteomes" id="UP000001601">
    <property type="component" value="Unassembled WGS sequence"/>
</dbReference>
<dbReference type="EC" id="2.7.13.3" evidence="2"/>
<gene>
    <name evidence="12" type="ORF">MED217_10532</name>
</gene>
<keyword evidence="7" id="KW-0902">Two-component regulatory system</keyword>
<evidence type="ECO:0000256" key="5">
    <source>
        <dbReference type="ARBA" id="ARBA00022777"/>
    </source>
</evidence>
<evidence type="ECO:0000256" key="7">
    <source>
        <dbReference type="ARBA" id="ARBA00023012"/>
    </source>
</evidence>
<dbReference type="InterPro" id="IPR019734">
    <property type="entry name" value="TPR_rpt"/>
</dbReference>
<organism evidence="12 13">
    <name type="scientific">Leeuwenhoekiella blandensis (strain CECT 7118 / CCUG 51940 / KCTC 22103 / MED217)</name>
    <name type="common">Flavobacterium sp. (strain MED217)</name>
    <dbReference type="NCBI Taxonomy" id="398720"/>
    <lineage>
        <taxon>Bacteria</taxon>
        <taxon>Pseudomonadati</taxon>
        <taxon>Bacteroidota</taxon>
        <taxon>Flavobacteriia</taxon>
        <taxon>Flavobacteriales</taxon>
        <taxon>Flavobacteriaceae</taxon>
        <taxon>Leeuwenhoekiella</taxon>
    </lineage>
</organism>
<dbReference type="InterPro" id="IPR050351">
    <property type="entry name" value="BphY/WalK/GraS-like"/>
</dbReference>
<evidence type="ECO:0000313" key="13">
    <source>
        <dbReference type="Proteomes" id="UP000001601"/>
    </source>
</evidence>
<comment type="caution">
    <text evidence="12">The sequence shown here is derived from an EMBL/GenBank/DDBJ whole genome shotgun (WGS) entry which is preliminary data.</text>
</comment>
<evidence type="ECO:0000256" key="9">
    <source>
        <dbReference type="SAM" id="Coils"/>
    </source>
</evidence>
<dbReference type="eggNOG" id="COG2205">
    <property type="taxonomic scope" value="Bacteria"/>
</dbReference>
<sequence>MHLGLVKFNFKHFKILLRRIIVCLIFLFFGFQSFGQTKNIDSLKRELAKAQSDSLRSDLNEQISYEFLYLKPDSAKKYIKKSLELALLNNYERGIAKAYNRNGTYYVVTSQYPLAILEFQKALPLYKALEDSVGLSESYGNLGVLEFYLRDYDAAQQNFYRAIRYIDTVQSKGQYIKYITNLSGVFREKKVMDSALYYAKKAVGYIDAKSDSRVTAVTYFNMGTAQFFLGDYDEAIKSLSYAISRENIPVQFEILSRGYKAQSHIYQGDLNLAENELEGLEERALATKDQYVILANYEAQQKLFEAKNIDKEALIYAKKYIELNNEIHNREQSNILQNLKIQFQTEQQQFENELLRNDSELQALKIKHQRYAIWGVTLFIFLLLILMLILYRMYIYKSEANKTLKKQQSLLNESNKSLTESNHQKNNLFSIVAHDVKSPVAAVLSSINMLHTNFKSFTQEEIEILAEELKKQTSNLYYLIDSVLVWAKSQMDGYKFIKTELRPYEVAREVFEAEEVFIAKKSIKITCDIPQEDVIESDRQVLTVILRNLLTNAIKFTPENGNINFSATKTEKFYNLSITDTGVGMTNDELDRVLKKQERYSVKGTNDESGNGIGLILCQEIAHRLGGEITAQSVKNEGSTFTLHIPLV</sequence>
<dbReference type="PANTHER" id="PTHR42878:SF7">
    <property type="entry name" value="SENSOR HISTIDINE KINASE GLRK"/>
    <property type="match status" value="1"/>
</dbReference>
<dbReference type="PROSITE" id="PS50109">
    <property type="entry name" value="HIS_KIN"/>
    <property type="match status" value="1"/>
</dbReference>
<dbReference type="eggNOG" id="COG0457">
    <property type="taxonomic scope" value="Bacteria"/>
</dbReference>
<dbReference type="SMART" id="SM00028">
    <property type="entry name" value="TPR"/>
    <property type="match status" value="3"/>
</dbReference>
<dbReference type="InterPro" id="IPR036890">
    <property type="entry name" value="HATPase_C_sf"/>
</dbReference>
<keyword evidence="13" id="KW-1185">Reference proteome</keyword>
<feature type="transmembrane region" description="Helical" evidence="10">
    <location>
        <begin position="371"/>
        <end position="391"/>
    </location>
</feature>
<feature type="repeat" description="TPR" evidence="8">
    <location>
        <begin position="96"/>
        <end position="129"/>
    </location>
</feature>
<dbReference type="SUPFAM" id="SSF55874">
    <property type="entry name" value="ATPase domain of HSP90 chaperone/DNA topoisomerase II/histidine kinase"/>
    <property type="match status" value="1"/>
</dbReference>
<dbReference type="Pfam" id="PF02518">
    <property type="entry name" value="HATPase_c"/>
    <property type="match status" value="1"/>
</dbReference>
<dbReference type="AlphaFoldDB" id="A3XN89"/>
<dbReference type="InterPro" id="IPR004358">
    <property type="entry name" value="Sig_transdc_His_kin-like_C"/>
</dbReference>
<dbReference type="GO" id="GO:0005524">
    <property type="term" value="F:ATP binding"/>
    <property type="evidence" value="ECO:0007669"/>
    <property type="project" value="UniProtKB-KW"/>
</dbReference>
<evidence type="ECO:0000256" key="1">
    <source>
        <dbReference type="ARBA" id="ARBA00000085"/>
    </source>
</evidence>
<dbReference type="GO" id="GO:0030295">
    <property type="term" value="F:protein kinase activator activity"/>
    <property type="evidence" value="ECO:0007669"/>
    <property type="project" value="TreeGrafter"/>
</dbReference>
<keyword evidence="10" id="KW-1133">Transmembrane helix</keyword>
<feature type="coiled-coil region" evidence="9">
    <location>
        <begin position="263"/>
        <end position="290"/>
    </location>
</feature>
<accession>A3XN89</accession>
<dbReference type="RefSeq" id="WP_009780476.1">
    <property type="nucleotide sequence ID" value="NZ_CH672395.1"/>
</dbReference>
<dbReference type="Gene3D" id="1.25.40.10">
    <property type="entry name" value="Tetratricopeptide repeat domain"/>
    <property type="match status" value="2"/>
</dbReference>
<dbReference type="GO" id="GO:0000156">
    <property type="term" value="F:phosphorelay response regulator activity"/>
    <property type="evidence" value="ECO:0007669"/>
    <property type="project" value="TreeGrafter"/>
</dbReference>
<dbReference type="PANTHER" id="PTHR42878">
    <property type="entry name" value="TWO-COMPONENT HISTIDINE KINASE"/>
    <property type="match status" value="1"/>
</dbReference>
<dbReference type="OrthoDB" id="9810447at2"/>
<keyword evidence="10" id="KW-0812">Transmembrane</keyword>
<dbReference type="InterPro" id="IPR005467">
    <property type="entry name" value="His_kinase_dom"/>
</dbReference>
<keyword evidence="5 12" id="KW-0418">Kinase</keyword>
<feature type="repeat" description="TPR" evidence="8">
    <location>
        <begin position="136"/>
        <end position="169"/>
    </location>
</feature>
<dbReference type="GO" id="GO:0000155">
    <property type="term" value="F:phosphorelay sensor kinase activity"/>
    <property type="evidence" value="ECO:0007669"/>
    <property type="project" value="InterPro"/>
</dbReference>
<feature type="repeat" description="TPR" evidence="8">
    <location>
        <begin position="216"/>
        <end position="249"/>
    </location>
</feature>